<name>A0ABQ9SXG2_9PEZI</name>
<dbReference type="EMBL" id="MOPA01000003">
    <property type="protein sequence ID" value="KAK1544197.1"/>
    <property type="molecule type" value="Genomic_DNA"/>
</dbReference>
<dbReference type="Proteomes" id="UP001241169">
    <property type="component" value="Unassembled WGS sequence"/>
</dbReference>
<evidence type="ECO:0000256" key="1">
    <source>
        <dbReference type="SAM" id="MobiDB-lite"/>
    </source>
</evidence>
<keyword evidence="3" id="KW-1185">Reference proteome</keyword>
<sequence>MYLFFLLLPLKFSRYLGLSIHVLFVSVALDAMNSRLPYSYLFGWTHNSATRSEKLFYDGSEREGETKVDIGLGSEEHSKQWSPEWMTAPSKSAFFLSLTTHHLTSSGGPPECLSSPVGFFYPWRHGGLDLGCPQPESDSCHPPTSSSCLPSTNQRRATTHLFTSQAE</sequence>
<feature type="compositionally biased region" description="Polar residues" evidence="1">
    <location>
        <begin position="142"/>
        <end position="167"/>
    </location>
</feature>
<dbReference type="GeneID" id="85373009"/>
<feature type="region of interest" description="Disordered" evidence="1">
    <location>
        <begin position="134"/>
        <end position="167"/>
    </location>
</feature>
<proteinExistence type="predicted"/>
<gene>
    <name evidence="2" type="ORF">CPAR01_04830</name>
</gene>
<organism evidence="2 3">
    <name type="scientific">Colletotrichum paranaense</name>
    <dbReference type="NCBI Taxonomy" id="1914294"/>
    <lineage>
        <taxon>Eukaryota</taxon>
        <taxon>Fungi</taxon>
        <taxon>Dikarya</taxon>
        <taxon>Ascomycota</taxon>
        <taxon>Pezizomycotina</taxon>
        <taxon>Sordariomycetes</taxon>
        <taxon>Hypocreomycetidae</taxon>
        <taxon>Glomerellales</taxon>
        <taxon>Glomerellaceae</taxon>
        <taxon>Colletotrichum</taxon>
        <taxon>Colletotrichum acutatum species complex</taxon>
    </lineage>
</organism>
<dbReference type="RefSeq" id="XP_060353316.1">
    <property type="nucleotide sequence ID" value="XM_060489110.1"/>
</dbReference>
<comment type="caution">
    <text evidence="2">The sequence shown here is derived from an EMBL/GenBank/DDBJ whole genome shotgun (WGS) entry which is preliminary data.</text>
</comment>
<protein>
    <submittedName>
        <fullName evidence="2">Uncharacterized protein</fullName>
    </submittedName>
</protein>
<evidence type="ECO:0000313" key="3">
    <source>
        <dbReference type="Proteomes" id="UP001241169"/>
    </source>
</evidence>
<accession>A0ABQ9SXG2</accession>
<evidence type="ECO:0000313" key="2">
    <source>
        <dbReference type="EMBL" id="KAK1544197.1"/>
    </source>
</evidence>
<reference evidence="2 3" key="1">
    <citation type="submission" date="2016-10" db="EMBL/GenBank/DDBJ databases">
        <title>The genome sequence of Colletotrichum fioriniae PJ7.</title>
        <authorList>
            <person name="Baroncelli R."/>
        </authorList>
    </citation>
    <scope>NUCLEOTIDE SEQUENCE [LARGE SCALE GENOMIC DNA]</scope>
    <source>
        <strain evidence="2 3">IMI 384185</strain>
    </source>
</reference>